<feature type="transmembrane region" description="Helical" evidence="1">
    <location>
        <begin position="6"/>
        <end position="33"/>
    </location>
</feature>
<keyword evidence="1" id="KW-0472">Membrane</keyword>
<keyword evidence="1" id="KW-1133">Transmembrane helix</keyword>
<name>A0A1G1XW09_9BACT</name>
<accession>A0A1G1XW09</accession>
<dbReference type="AlphaFoldDB" id="A0A1G1XW09"/>
<evidence type="ECO:0000313" key="2">
    <source>
        <dbReference type="EMBL" id="OGY44171.1"/>
    </source>
</evidence>
<dbReference type="EMBL" id="MHIB01000021">
    <property type="protein sequence ID" value="OGY44171.1"/>
    <property type="molecule type" value="Genomic_DNA"/>
</dbReference>
<feature type="transmembrane region" description="Helical" evidence="1">
    <location>
        <begin position="45"/>
        <end position="63"/>
    </location>
</feature>
<evidence type="ECO:0000256" key="1">
    <source>
        <dbReference type="SAM" id="Phobius"/>
    </source>
</evidence>
<evidence type="ECO:0000313" key="3">
    <source>
        <dbReference type="Proteomes" id="UP000178930"/>
    </source>
</evidence>
<feature type="transmembrane region" description="Helical" evidence="1">
    <location>
        <begin position="83"/>
        <end position="100"/>
    </location>
</feature>
<organism evidence="2 3">
    <name type="scientific">Candidatus Buchananbacteria bacterium RIFCSPHIGHO2_01_FULL_39_14</name>
    <dbReference type="NCBI Taxonomy" id="1797532"/>
    <lineage>
        <taxon>Bacteria</taxon>
        <taxon>Candidatus Buchananiibacteriota</taxon>
    </lineage>
</organism>
<comment type="caution">
    <text evidence="2">The sequence shown here is derived from an EMBL/GenBank/DDBJ whole genome shotgun (WGS) entry which is preliminary data.</text>
</comment>
<proteinExistence type="predicted"/>
<gene>
    <name evidence="2" type="ORF">A2729_00980</name>
</gene>
<keyword evidence="1" id="KW-0812">Transmembrane</keyword>
<sequence>MPESIIYVNTLITTLIFDLIRLILAIIIVILGLRIVWRVEKKLDLFFKLITFAFILIVGRQLIRLFINLEIFSFAGWMNWLDIIPSFIILIAFLVMDGVITKLDREK</sequence>
<protein>
    <submittedName>
        <fullName evidence="2">Uncharacterized protein</fullName>
    </submittedName>
</protein>
<dbReference type="Proteomes" id="UP000178930">
    <property type="component" value="Unassembled WGS sequence"/>
</dbReference>
<reference evidence="2 3" key="1">
    <citation type="journal article" date="2016" name="Nat. Commun.">
        <title>Thousands of microbial genomes shed light on interconnected biogeochemical processes in an aquifer system.</title>
        <authorList>
            <person name="Anantharaman K."/>
            <person name="Brown C.T."/>
            <person name="Hug L.A."/>
            <person name="Sharon I."/>
            <person name="Castelle C.J."/>
            <person name="Probst A.J."/>
            <person name="Thomas B.C."/>
            <person name="Singh A."/>
            <person name="Wilkins M.J."/>
            <person name="Karaoz U."/>
            <person name="Brodie E.L."/>
            <person name="Williams K.H."/>
            <person name="Hubbard S.S."/>
            <person name="Banfield J.F."/>
        </authorList>
    </citation>
    <scope>NUCLEOTIDE SEQUENCE [LARGE SCALE GENOMIC DNA]</scope>
</reference>